<organism evidence="1 2">
    <name type="scientific">Chthoniobacter flavus Ellin428</name>
    <dbReference type="NCBI Taxonomy" id="497964"/>
    <lineage>
        <taxon>Bacteria</taxon>
        <taxon>Pseudomonadati</taxon>
        <taxon>Verrucomicrobiota</taxon>
        <taxon>Spartobacteria</taxon>
        <taxon>Chthoniobacterales</taxon>
        <taxon>Chthoniobacteraceae</taxon>
        <taxon>Chthoniobacter</taxon>
    </lineage>
</organism>
<sequence length="211" mass="23607" precursor="true">MKRASLSPSRAPRAQLCIFVLAITLGASGSHGEYAPQEGDVVFQSLPHNPLIDTIEGSTGSPFSHCGILRKAGVIWKVIEAIGPVKETDLDAWEKQGRDGQFTVYRLKPRYRDKIPTFITAAQSYEGLPYDYHYEMDDRAIYCSELIYKAFRKATGEELGHLQKLGELKWQPYAPVIKQLEGGTVPLDRVLITPRSVSEAPQLEKVFEQAK</sequence>
<evidence type="ECO:0000313" key="1">
    <source>
        <dbReference type="EMBL" id="EDY18764.1"/>
    </source>
</evidence>
<keyword evidence="2" id="KW-1185">Reference proteome</keyword>
<name>B4D4G3_9BACT</name>
<dbReference type="SUPFAM" id="SSF54001">
    <property type="entry name" value="Cysteine proteinases"/>
    <property type="match status" value="1"/>
</dbReference>
<dbReference type="InterPro" id="IPR038765">
    <property type="entry name" value="Papain-like_cys_pep_sf"/>
</dbReference>
<evidence type="ECO:0000313" key="2">
    <source>
        <dbReference type="Proteomes" id="UP000005824"/>
    </source>
</evidence>
<comment type="caution">
    <text evidence="1">The sequence shown here is derived from an EMBL/GenBank/DDBJ whole genome shotgun (WGS) entry which is preliminary data.</text>
</comment>
<dbReference type="RefSeq" id="WP_006981126.1">
    <property type="nucleotide sequence ID" value="NZ_ABVL01000011.1"/>
</dbReference>
<protein>
    <recommendedName>
        <fullName evidence="3">Peptidoglycan peptidase</fullName>
    </recommendedName>
</protein>
<dbReference type="Pfam" id="PF05708">
    <property type="entry name" value="Peptidase_C92"/>
    <property type="match status" value="1"/>
</dbReference>
<evidence type="ECO:0008006" key="3">
    <source>
        <dbReference type="Google" id="ProtNLM"/>
    </source>
</evidence>
<gene>
    <name evidence="1" type="ORF">CfE428DRAFT_3801</name>
</gene>
<dbReference type="STRING" id="497964.CfE428DRAFT_3801"/>
<accession>B4D4G3</accession>
<dbReference type="EMBL" id="ABVL01000011">
    <property type="protein sequence ID" value="EDY18764.1"/>
    <property type="molecule type" value="Genomic_DNA"/>
</dbReference>
<proteinExistence type="predicted"/>
<dbReference type="FunCoup" id="B4D4G3">
    <property type="interactions" value="4"/>
</dbReference>
<dbReference type="InterPro" id="IPR024453">
    <property type="entry name" value="Peptidase_C92"/>
</dbReference>
<dbReference type="Gene3D" id="3.90.1720.10">
    <property type="entry name" value="endopeptidase domain like (from Nostoc punctiforme)"/>
    <property type="match status" value="1"/>
</dbReference>
<dbReference type="Proteomes" id="UP000005824">
    <property type="component" value="Unassembled WGS sequence"/>
</dbReference>
<dbReference type="eggNOG" id="COG0791">
    <property type="taxonomic scope" value="Bacteria"/>
</dbReference>
<dbReference type="InParanoid" id="B4D4G3"/>
<dbReference type="AlphaFoldDB" id="B4D4G3"/>
<reference evidence="1 2" key="1">
    <citation type="journal article" date="2011" name="J. Bacteriol.">
        <title>Genome sequence of Chthoniobacter flavus Ellin428, an aerobic heterotrophic soil bacterium.</title>
        <authorList>
            <person name="Kant R."/>
            <person name="van Passel M.W."/>
            <person name="Palva A."/>
            <person name="Lucas S."/>
            <person name="Lapidus A."/>
            <person name="Glavina Del Rio T."/>
            <person name="Dalin E."/>
            <person name="Tice H."/>
            <person name="Bruce D."/>
            <person name="Goodwin L."/>
            <person name="Pitluck S."/>
            <person name="Larimer F.W."/>
            <person name="Land M.L."/>
            <person name="Hauser L."/>
            <person name="Sangwan P."/>
            <person name="de Vos W.M."/>
            <person name="Janssen P.H."/>
            <person name="Smidt H."/>
        </authorList>
    </citation>
    <scope>NUCLEOTIDE SEQUENCE [LARGE SCALE GENOMIC DNA]</scope>
    <source>
        <strain evidence="1 2">Ellin428</strain>
    </source>
</reference>